<evidence type="ECO:0000313" key="3">
    <source>
        <dbReference type="Proteomes" id="UP000283387"/>
    </source>
</evidence>
<protein>
    <submittedName>
        <fullName evidence="2">Uncharacterized protein</fullName>
    </submittedName>
</protein>
<feature type="transmembrane region" description="Helical" evidence="1">
    <location>
        <begin position="85"/>
        <end position="102"/>
    </location>
</feature>
<dbReference type="OrthoDB" id="1350655at2"/>
<feature type="transmembrane region" description="Helical" evidence="1">
    <location>
        <begin position="6"/>
        <end position="27"/>
    </location>
</feature>
<reference evidence="2 3" key="1">
    <citation type="submission" date="2018-09" db="EMBL/GenBank/DDBJ databases">
        <title>Genomic Encyclopedia of Archaeal and Bacterial Type Strains, Phase II (KMG-II): from individual species to whole genera.</title>
        <authorList>
            <person name="Goeker M."/>
        </authorList>
    </citation>
    <scope>NUCLEOTIDE SEQUENCE [LARGE SCALE GENOMIC DNA]</scope>
    <source>
        <strain evidence="2 3">DSM 27148</strain>
    </source>
</reference>
<dbReference type="Proteomes" id="UP000283387">
    <property type="component" value="Unassembled WGS sequence"/>
</dbReference>
<keyword evidence="1" id="KW-0472">Membrane</keyword>
<keyword evidence="3" id="KW-1185">Reference proteome</keyword>
<evidence type="ECO:0000256" key="1">
    <source>
        <dbReference type="SAM" id="Phobius"/>
    </source>
</evidence>
<comment type="caution">
    <text evidence="2">The sequence shown here is derived from an EMBL/GenBank/DDBJ whole genome shotgun (WGS) entry which is preliminary data.</text>
</comment>
<keyword evidence="1" id="KW-0812">Transmembrane</keyword>
<sequence length="267" mass="30913">MLSIQIVNWIFALAFAVPLALLLRRLIAQVFMPFMLNLPSSWDNQIDKPRIFFYLLFGGVAYVLHRGIKDLIDSNPSKLTITAEYIALILVLFCAAFLHFVWTKRFANKAIHITEEIAIKFQDYNSDCVLKTDESIHHAYLILTAELNYMECKLVTFSRLVKRKPLKRSKPIVWKEKGESSNTPANRQTLFELIIELFPGLISSNRLNRQELKNIVETYFRDEQGNIISTDDSIISHWKKSARSTNEQLQIRKAIQSAIKNKQNTTH</sequence>
<dbReference type="EMBL" id="RAPN01000001">
    <property type="protein sequence ID" value="RKD92651.1"/>
    <property type="molecule type" value="Genomic_DNA"/>
</dbReference>
<accession>A0A419WAY8</accession>
<proteinExistence type="predicted"/>
<dbReference type="AlphaFoldDB" id="A0A419WAY8"/>
<keyword evidence="1" id="KW-1133">Transmembrane helix</keyword>
<gene>
    <name evidence="2" type="ORF">BC643_3026</name>
</gene>
<evidence type="ECO:0000313" key="2">
    <source>
        <dbReference type="EMBL" id="RKD92651.1"/>
    </source>
</evidence>
<organism evidence="2 3">
    <name type="scientific">Mangrovibacterium diazotrophicum</name>
    <dbReference type="NCBI Taxonomy" id="1261403"/>
    <lineage>
        <taxon>Bacteria</taxon>
        <taxon>Pseudomonadati</taxon>
        <taxon>Bacteroidota</taxon>
        <taxon>Bacteroidia</taxon>
        <taxon>Marinilabiliales</taxon>
        <taxon>Prolixibacteraceae</taxon>
        <taxon>Mangrovibacterium</taxon>
    </lineage>
</organism>
<dbReference type="RefSeq" id="WP_120273839.1">
    <property type="nucleotide sequence ID" value="NZ_RAPN01000001.1"/>
</dbReference>
<feature type="transmembrane region" description="Helical" evidence="1">
    <location>
        <begin position="48"/>
        <end position="65"/>
    </location>
</feature>
<name>A0A419WAY8_9BACT</name>